<evidence type="ECO:0000313" key="1">
    <source>
        <dbReference type="EMBL" id="CEM33640.1"/>
    </source>
</evidence>
<dbReference type="AlphaFoldDB" id="A0A0G4GSJ9"/>
<protein>
    <submittedName>
        <fullName evidence="1">Uncharacterized protein</fullName>
    </submittedName>
</protein>
<sequence>MEVEHAAKRLVRHAIKPSQDFGGLEEPPLPLPHSAKADMALRPCGSQDDLWLPLQIKSTSGPKTDRYHSWFFEGVAGYPGMLVACVALQRHRLLVPENKPRAWVFPGTSLNHFSRGFTITLGHRHDTENTRCSFARNEAEGMHIGDALLSAYRAALVREEGLPFGDTVVLQPFASLRNQVSRTHQTELETLSWFQPLFDAAGIETVDAPCPSLPYDVLARKKSCKVSKPLKLQMKTAYWMVWGSWGPLAHVNIYRKHGVRKVVPYRDDGFDLLLVGPPRNRSRLLSLHEKKGVAGEYLTELEKRGLLDPQFFYMFSSRDLHKLGLVSSGGEVGKKGFSIDFSKRPNICSDRLARGPRVLERLSFRYSMTASSLATAAQHFSAVAKMYERSEPDTKRGFSTVVLKREGMELTKRNRSAAENMEVEHAAKRFIRREMQPSGHFPGMEEPESPLHPKAKADMAFRPCRSQKDLWLPLQVKSTEGSSTKKSSRFWSFHNVSGYADKLVVCISLECRGFGPEAGAVGRSHDIPESGCAPRAWVRAGSSLVHLQLLKITEGGMHDTANFRCFFHQNPQDHLHARSLRDVVLSAYNEAASAGGTSEDGITLRPFQYLQNEVSSTCNTEIETLARMRPFFDAAGLDPFDAECPTLPYDILAMVPSGALQHAHLARFQMKTACWAHWNGHGPLAWVNTYRDLSGLKRKPYEV</sequence>
<reference evidence="1" key="1">
    <citation type="submission" date="2014-11" db="EMBL/GenBank/DDBJ databases">
        <authorList>
            <person name="Otto D Thomas"/>
            <person name="Naeem Raeece"/>
        </authorList>
    </citation>
    <scope>NUCLEOTIDE SEQUENCE</scope>
</reference>
<name>A0A0G4GSJ9_9ALVE</name>
<feature type="non-terminal residue" evidence="1">
    <location>
        <position position="703"/>
    </location>
</feature>
<dbReference type="EMBL" id="CDMZ01001509">
    <property type="protein sequence ID" value="CEM33640.1"/>
    <property type="molecule type" value="Genomic_DNA"/>
</dbReference>
<gene>
    <name evidence="1" type="ORF">Cvel_23207</name>
</gene>
<organism evidence="1">
    <name type="scientific">Chromera velia CCMP2878</name>
    <dbReference type="NCBI Taxonomy" id="1169474"/>
    <lineage>
        <taxon>Eukaryota</taxon>
        <taxon>Sar</taxon>
        <taxon>Alveolata</taxon>
        <taxon>Colpodellida</taxon>
        <taxon>Chromeraceae</taxon>
        <taxon>Chromera</taxon>
    </lineage>
</organism>
<accession>A0A0G4GSJ9</accession>
<proteinExistence type="predicted"/>